<dbReference type="InterPro" id="IPR027469">
    <property type="entry name" value="Cation_efflux_TMD_sf"/>
</dbReference>
<feature type="transmembrane region" description="Helical" evidence="9">
    <location>
        <begin position="152"/>
        <end position="174"/>
    </location>
</feature>
<name>A0A561E7G0_9MICO</name>
<dbReference type="InterPro" id="IPR050681">
    <property type="entry name" value="CDF/SLC30A"/>
</dbReference>
<evidence type="ECO:0000256" key="8">
    <source>
        <dbReference type="SAM" id="MobiDB-lite"/>
    </source>
</evidence>
<keyword evidence="4 9" id="KW-0812">Transmembrane</keyword>
<dbReference type="Proteomes" id="UP000318297">
    <property type="component" value="Unassembled WGS sequence"/>
</dbReference>
<dbReference type="InterPro" id="IPR027470">
    <property type="entry name" value="Cation_efflux_CTD"/>
</dbReference>
<dbReference type="GO" id="GO:0005886">
    <property type="term" value="C:plasma membrane"/>
    <property type="evidence" value="ECO:0007669"/>
    <property type="project" value="TreeGrafter"/>
</dbReference>
<dbReference type="Pfam" id="PF01545">
    <property type="entry name" value="Cation_efflux"/>
    <property type="match status" value="1"/>
</dbReference>
<dbReference type="Pfam" id="PF16916">
    <property type="entry name" value="ZT_dimer"/>
    <property type="match status" value="1"/>
</dbReference>
<organism evidence="12 13">
    <name type="scientific">Rudaeicoccus suwonensis</name>
    <dbReference type="NCBI Taxonomy" id="657409"/>
    <lineage>
        <taxon>Bacteria</taxon>
        <taxon>Bacillati</taxon>
        <taxon>Actinomycetota</taxon>
        <taxon>Actinomycetes</taxon>
        <taxon>Micrococcales</taxon>
        <taxon>Dermacoccaceae</taxon>
        <taxon>Rudaeicoccus</taxon>
    </lineage>
</organism>
<feature type="compositionally biased region" description="Basic and acidic residues" evidence="8">
    <location>
        <begin position="48"/>
        <end position="64"/>
    </location>
</feature>
<evidence type="ECO:0000256" key="5">
    <source>
        <dbReference type="ARBA" id="ARBA00022989"/>
    </source>
</evidence>
<dbReference type="RefSeq" id="WP_145224816.1">
    <property type="nucleotide sequence ID" value="NZ_VIVQ01000001.1"/>
</dbReference>
<keyword evidence="5 9" id="KW-1133">Transmembrane helix</keyword>
<feature type="transmembrane region" description="Helical" evidence="9">
    <location>
        <begin position="227"/>
        <end position="245"/>
    </location>
</feature>
<feature type="compositionally biased region" description="Polar residues" evidence="8">
    <location>
        <begin position="1"/>
        <end position="15"/>
    </location>
</feature>
<dbReference type="EMBL" id="VIVQ01000001">
    <property type="protein sequence ID" value="TWE11500.1"/>
    <property type="molecule type" value="Genomic_DNA"/>
</dbReference>
<keyword evidence="6" id="KW-0406">Ion transport</keyword>
<dbReference type="InterPro" id="IPR058533">
    <property type="entry name" value="Cation_efflux_TM"/>
</dbReference>
<evidence type="ECO:0000256" key="2">
    <source>
        <dbReference type="ARBA" id="ARBA00008873"/>
    </source>
</evidence>
<feature type="region of interest" description="Disordered" evidence="8">
    <location>
        <begin position="1"/>
        <end position="76"/>
    </location>
</feature>
<comment type="caution">
    <text evidence="12">The sequence shown here is derived from an EMBL/GenBank/DDBJ whole genome shotgun (WGS) entry which is preliminary data.</text>
</comment>
<dbReference type="AlphaFoldDB" id="A0A561E7G0"/>
<dbReference type="PANTHER" id="PTHR11562:SF17">
    <property type="entry name" value="RE54080P-RELATED"/>
    <property type="match status" value="1"/>
</dbReference>
<evidence type="ECO:0000259" key="11">
    <source>
        <dbReference type="Pfam" id="PF16916"/>
    </source>
</evidence>
<evidence type="ECO:0000256" key="3">
    <source>
        <dbReference type="ARBA" id="ARBA00022448"/>
    </source>
</evidence>
<evidence type="ECO:0000256" key="4">
    <source>
        <dbReference type="ARBA" id="ARBA00022692"/>
    </source>
</evidence>
<feature type="transmembrane region" description="Helical" evidence="9">
    <location>
        <begin position="186"/>
        <end position="207"/>
    </location>
</feature>
<dbReference type="InterPro" id="IPR002524">
    <property type="entry name" value="Cation_efflux"/>
</dbReference>
<evidence type="ECO:0000256" key="6">
    <source>
        <dbReference type="ARBA" id="ARBA00023065"/>
    </source>
</evidence>
<evidence type="ECO:0000256" key="7">
    <source>
        <dbReference type="ARBA" id="ARBA00023136"/>
    </source>
</evidence>
<dbReference type="SUPFAM" id="SSF160240">
    <property type="entry name" value="Cation efflux protein cytoplasmic domain-like"/>
    <property type="match status" value="1"/>
</dbReference>
<accession>A0A561E7G0</accession>
<evidence type="ECO:0000259" key="10">
    <source>
        <dbReference type="Pfam" id="PF01545"/>
    </source>
</evidence>
<dbReference type="SUPFAM" id="SSF161111">
    <property type="entry name" value="Cation efflux protein transmembrane domain-like"/>
    <property type="match status" value="1"/>
</dbReference>
<feature type="transmembrane region" description="Helical" evidence="9">
    <location>
        <begin position="110"/>
        <end position="131"/>
    </location>
</feature>
<evidence type="ECO:0000313" key="13">
    <source>
        <dbReference type="Proteomes" id="UP000318297"/>
    </source>
</evidence>
<comment type="subcellular location">
    <subcellularLocation>
        <location evidence="1">Membrane</location>
        <topology evidence="1">Multi-pass membrane protein</topology>
    </subcellularLocation>
</comment>
<gene>
    <name evidence="12" type="ORF">BKA23_0269</name>
</gene>
<keyword evidence="13" id="KW-1185">Reference proteome</keyword>
<dbReference type="GO" id="GO:0005385">
    <property type="term" value="F:zinc ion transmembrane transporter activity"/>
    <property type="evidence" value="ECO:0007669"/>
    <property type="project" value="TreeGrafter"/>
</dbReference>
<dbReference type="NCBIfam" id="TIGR01297">
    <property type="entry name" value="CDF"/>
    <property type="match status" value="1"/>
</dbReference>
<feature type="domain" description="Cation efflux protein cytoplasmic" evidence="11">
    <location>
        <begin position="280"/>
        <end position="358"/>
    </location>
</feature>
<feature type="transmembrane region" description="Helical" evidence="9">
    <location>
        <begin position="251"/>
        <end position="268"/>
    </location>
</feature>
<protein>
    <submittedName>
        <fullName evidence="12">Cobalt-zinc-cadmium efflux system protein</fullName>
    </submittedName>
</protein>
<feature type="domain" description="Cation efflux protein transmembrane" evidence="10">
    <location>
        <begin position="88"/>
        <end position="276"/>
    </location>
</feature>
<comment type="similarity">
    <text evidence="2">Belongs to the cation diffusion facilitator (CDF) transporter (TC 2.A.4) family. SLC30A subfamily.</text>
</comment>
<keyword evidence="3" id="KW-0813">Transport</keyword>
<evidence type="ECO:0000256" key="9">
    <source>
        <dbReference type="SAM" id="Phobius"/>
    </source>
</evidence>
<dbReference type="Gene3D" id="1.20.1510.10">
    <property type="entry name" value="Cation efflux protein transmembrane domain"/>
    <property type="match status" value="1"/>
</dbReference>
<reference evidence="12 13" key="1">
    <citation type="submission" date="2019-06" db="EMBL/GenBank/DDBJ databases">
        <title>Sequencing the genomes of 1000 actinobacteria strains.</title>
        <authorList>
            <person name="Klenk H.-P."/>
        </authorList>
    </citation>
    <scope>NUCLEOTIDE SEQUENCE [LARGE SCALE GENOMIC DNA]</scope>
    <source>
        <strain evidence="12 13">DSM 19560</strain>
    </source>
</reference>
<dbReference type="PANTHER" id="PTHR11562">
    <property type="entry name" value="CATION EFFLUX PROTEIN/ ZINC TRANSPORTER"/>
    <property type="match status" value="1"/>
</dbReference>
<evidence type="ECO:0000256" key="1">
    <source>
        <dbReference type="ARBA" id="ARBA00004141"/>
    </source>
</evidence>
<dbReference type="OrthoDB" id="9809646at2"/>
<dbReference type="InterPro" id="IPR036837">
    <property type="entry name" value="Cation_efflux_CTD_sf"/>
</dbReference>
<evidence type="ECO:0000313" key="12">
    <source>
        <dbReference type="EMBL" id="TWE11500.1"/>
    </source>
</evidence>
<feature type="transmembrane region" description="Helical" evidence="9">
    <location>
        <begin position="84"/>
        <end position="104"/>
    </location>
</feature>
<sequence length="369" mass="38426">MSQQKVPLCSGTVSSDALGPGTTGRGSIAPVNTGPESAARQGDSPLGHGHEHSHDHPHGSDHGAAHGGHHGHDHGVRSDADQRYLIGALALLTVFMIGEVIVAFTSGSLALLSDAGHMLSDIGAIAAALWAMRLAARPASGSWTFGWKRAEILSAAGNGITLLVVAAIIGFEAIQRLIDPPPVEGGPVLVVALVGMAINVVAAWLLARANRTSLNVEGAYQHVLTDLYGFVGTVIAGIVILTTGFVRADAIASLLVVALMLYAAWGLLRASGRVLLEAAPEGVDIAVVREHILEVDHVHAVHDLHVWTVTSDLPALSAHVVVDDTCFGDGHAPQLLDELQACLQGHFDVDHSTFQLEPASHGDHETGAH</sequence>
<proteinExistence type="inferred from homology"/>
<keyword evidence="7 9" id="KW-0472">Membrane</keyword>